<feature type="non-terminal residue" evidence="13">
    <location>
        <position position="223"/>
    </location>
</feature>
<dbReference type="SUPFAM" id="SSF103473">
    <property type="entry name" value="MFS general substrate transporter"/>
    <property type="match status" value="1"/>
</dbReference>
<dbReference type="AlphaFoldDB" id="A0A537K2J6"/>
<dbReference type="InterPro" id="IPR005828">
    <property type="entry name" value="MFS_sugar_transport-like"/>
</dbReference>
<evidence type="ECO:0000256" key="9">
    <source>
        <dbReference type="ARBA" id="ARBA00037295"/>
    </source>
</evidence>
<evidence type="ECO:0000256" key="3">
    <source>
        <dbReference type="ARBA" id="ARBA00022448"/>
    </source>
</evidence>
<dbReference type="FunFam" id="1.20.1250.20:FF:000001">
    <property type="entry name" value="Dicarboxylate MFS transporter"/>
    <property type="match status" value="1"/>
</dbReference>
<keyword evidence="3" id="KW-0813">Transport</keyword>
<feature type="transmembrane region" description="Helical" evidence="11">
    <location>
        <begin position="112"/>
        <end position="133"/>
    </location>
</feature>
<evidence type="ECO:0000313" key="14">
    <source>
        <dbReference type="Proteomes" id="UP000318509"/>
    </source>
</evidence>
<feature type="transmembrane region" description="Helical" evidence="11">
    <location>
        <begin position="12"/>
        <end position="34"/>
    </location>
</feature>
<evidence type="ECO:0000256" key="2">
    <source>
        <dbReference type="ARBA" id="ARBA00008240"/>
    </source>
</evidence>
<feature type="transmembrane region" description="Helical" evidence="11">
    <location>
        <begin position="87"/>
        <end position="106"/>
    </location>
</feature>
<keyword evidence="5 11" id="KW-0812">Transmembrane</keyword>
<evidence type="ECO:0000313" key="13">
    <source>
        <dbReference type="EMBL" id="TMI90005.1"/>
    </source>
</evidence>
<evidence type="ECO:0000256" key="1">
    <source>
        <dbReference type="ARBA" id="ARBA00004651"/>
    </source>
</evidence>
<feature type="domain" description="Major facilitator superfamily (MFS) profile" evidence="12">
    <location>
        <begin position="16"/>
        <end position="223"/>
    </location>
</feature>
<evidence type="ECO:0000256" key="5">
    <source>
        <dbReference type="ARBA" id="ARBA00022692"/>
    </source>
</evidence>
<evidence type="ECO:0000256" key="10">
    <source>
        <dbReference type="ARBA" id="ARBA00039918"/>
    </source>
</evidence>
<dbReference type="PANTHER" id="PTHR43045">
    <property type="entry name" value="SHIKIMATE TRANSPORTER"/>
    <property type="match status" value="1"/>
</dbReference>
<feature type="transmembrane region" description="Helical" evidence="11">
    <location>
        <begin position="54"/>
        <end position="75"/>
    </location>
</feature>
<comment type="subcellular location">
    <subcellularLocation>
        <location evidence="1">Cell membrane</location>
        <topology evidence="1">Multi-pass membrane protein</topology>
    </subcellularLocation>
</comment>
<evidence type="ECO:0000256" key="6">
    <source>
        <dbReference type="ARBA" id="ARBA00022847"/>
    </source>
</evidence>
<evidence type="ECO:0000256" key="8">
    <source>
        <dbReference type="ARBA" id="ARBA00023136"/>
    </source>
</evidence>
<feature type="transmembrane region" description="Helical" evidence="11">
    <location>
        <begin position="154"/>
        <end position="176"/>
    </location>
</feature>
<comment type="function">
    <text evidence="9">May be a proton symporter involved in the uptake of osmolytes such as proline and glycine betaine.</text>
</comment>
<organism evidence="13 14">
    <name type="scientific">Candidatus Segetimicrobium genomatis</name>
    <dbReference type="NCBI Taxonomy" id="2569760"/>
    <lineage>
        <taxon>Bacteria</taxon>
        <taxon>Bacillati</taxon>
        <taxon>Candidatus Sysuimicrobiota</taxon>
        <taxon>Candidatus Sysuimicrobiia</taxon>
        <taxon>Candidatus Sysuimicrobiales</taxon>
        <taxon>Candidatus Segetimicrobiaceae</taxon>
        <taxon>Candidatus Segetimicrobium</taxon>
    </lineage>
</organism>
<keyword evidence="8 11" id="KW-0472">Membrane</keyword>
<proteinExistence type="inferred from homology"/>
<dbReference type="Pfam" id="PF00083">
    <property type="entry name" value="Sugar_tr"/>
    <property type="match status" value="1"/>
</dbReference>
<accession>A0A537K2J6</accession>
<reference evidence="13 14" key="1">
    <citation type="journal article" date="2019" name="Nat. Microbiol.">
        <title>Mediterranean grassland soil C-N compound turnover is dependent on rainfall and depth, and is mediated by genomically divergent microorganisms.</title>
        <authorList>
            <person name="Diamond S."/>
            <person name="Andeer P.F."/>
            <person name="Li Z."/>
            <person name="Crits-Christoph A."/>
            <person name="Burstein D."/>
            <person name="Anantharaman K."/>
            <person name="Lane K.R."/>
            <person name="Thomas B.C."/>
            <person name="Pan C."/>
            <person name="Northen T.R."/>
            <person name="Banfield J.F."/>
        </authorList>
    </citation>
    <scope>NUCLEOTIDE SEQUENCE [LARGE SCALE GENOMIC DNA]</scope>
    <source>
        <strain evidence="13">NP_3</strain>
    </source>
</reference>
<protein>
    <recommendedName>
        <fullName evidence="10">Putative proline/betaine transporter</fullName>
    </recommendedName>
</protein>
<evidence type="ECO:0000256" key="4">
    <source>
        <dbReference type="ARBA" id="ARBA00022475"/>
    </source>
</evidence>
<comment type="caution">
    <text evidence="13">The sequence shown here is derived from an EMBL/GenBank/DDBJ whole genome shotgun (WGS) entry which is preliminary data.</text>
</comment>
<dbReference type="GO" id="GO:0005886">
    <property type="term" value="C:plasma membrane"/>
    <property type="evidence" value="ECO:0007669"/>
    <property type="project" value="UniProtKB-SubCell"/>
</dbReference>
<dbReference type="Gene3D" id="1.20.1250.20">
    <property type="entry name" value="MFS general substrate transporter like domains"/>
    <property type="match status" value="1"/>
</dbReference>
<gene>
    <name evidence="13" type="ORF">E6H00_08020</name>
</gene>
<dbReference type="PANTHER" id="PTHR43045:SF7">
    <property type="entry name" value="MAJOR FACILITATOR SUPERFAMILY TRANSPORTER"/>
    <property type="match status" value="1"/>
</dbReference>
<comment type="similarity">
    <text evidence="2">Belongs to the major facilitator superfamily. Metabolite:H+ Symporter (MHS) family (TC 2.A.1.6) family.</text>
</comment>
<dbReference type="InterPro" id="IPR036259">
    <property type="entry name" value="MFS_trans_sf"/>
</dbReference>
<dbReference type="EMBL" id="VBAK01000116">
    <property type="protein sequence ID" value="TMI90005.1"/>
    <property type="molecule type" value="Genomic_DNA"/>
</dbReference>
<evidence type="ECO:0000259" key="12">
    <source>
        <dbReference type="PROSITE" id="PS50850"/>
    </source>
</evidence>
<keyword evidence="7 11" id="KW-1133">Transmembrane helix</keyword>
<evidence type="ECO:0000256" key="11">
    <source>
        <dbReference type="SAM" id="Phobius"/>
    </source>
</evidence>
<keyword evidence="6" id="KW-0769">Symport</keyword>
<sequence>MAMPRGRSSGMSLMQIILAASAGTVIEWYDFYIYGSLAVFFAVYFFPKGNPTAALLSSLAAFGAGFAVRPFGAIVFGRIGDLVGRKYAFLVTLSLMGIATTLTGLLPGYAQVGILAPTLLVLLRLLQGLALGGEYGGAATYIAEHAPDSRRGYYTSYIQTTATVGFFVALMVVLITRLSLGEAGFRQWGWRIPFLLSAVLLAVAMYIRLRLQEAPLFARLKEQ</sequence>
<dbReference type="InterPro" id="IPR020846">
    <property type="entry name" value="MFS_dom"/>
</dbReference>
<dbReference type="InterPro" id="IPR005829">
    <property type="entry name" value="Sugar_transporter_CS"/>
</dbReference>
<keyword evidence="4" id="KW-1003">Cell membrane</keyword>
<dbReference type="Proteomes" id="UP000318509">
    <property type="component" value="Unassembled WGS sequence"/>
</dbReference>
<dbReference type="PROSITE" id="PS50850">
    <property type="entry name" value="MFS"/>
    <property type="match status" value="1"/>
</dbReference>
<name>A0A537K2J6_9BACT</name>
<feature type="transmembrane region" description="Helical" evidence="11">
    <location>
        <begin position="188"/>
        <end position="209"/>
    </location>
</feature>
<dbReference type="PROSITE" id="PS00217">
    <property type="entry name" value="SUGAR_TRANSPORT_2"/>
    <property type="match status" value="1"/>
</dbReference>
<evidence type="ECO:0000256" key="7">
    <source>
        <dbReference type="ARBA" id="ARBA00022989"/>
    </source>
</evidence>
<dbReference type="GO" id="GO:0015293">
    <property type="term" value="F:symporter activity"/>
    <property type="evidence" value="ECO:0007669"/>
    <property type="project" value="UniProtKB-KW"/>
</dbReference>